<dbReference type="GO" id="GO:0004517">
    <property type="term" value="F:nitric-oxide synthase activity"/>
    <property type="evidence" value="ECO:0007669"/>
    <property type="project" value="UniProtKB-EC"/>
</dbReference>
<proteinExistence type="predicted"/>
<organism evidence="2">
    <name type="scientific">human gut metagenome</name>
    <dbReference type="NCBI Taxonomy" id="408170"/>
    <lineage>
        <taxon>unclassified sequences</taxon>
        <taxon>metagenomes</taxon>
        <taxon>organismal metagenomes</taxon>
    </lineage>
</organism>
<evidence type="ECO:0000313" key="2">
    <source>
        <dbReference type="EMBL" id="EKC81661.1"/>
    </source>
</evidence>
<sequence>MSKTAIVYWSGTGNTEALANKIYESAKSLGKDVQIFTAGEFSEDKVDEFDTVIYGCP</sequence>
<dbReference type="GO" id="GO:0010181">
    <property type="term" value="F:FMN binding"/>
    <property type="evidence" value="ECO:0007669"/>
    <property type="project" value="InterPro"/>
</dbReference>
<dbReference type="AlphaFoldDB" id="K1VCA6"/>
<accession>K1VCA6</accession>
<dbReference type="InterPro" id="IPR029039">
    <property type="entry name" value="Flavoprotein-like_sf"/>
</dbReference>
<dbReference type="SUPFAM" id="SSF52218">
    <property type="entry name" value="Flavoproteins"/>
    <property type="match status" value="1"/>
</dbReference>
<dbReference type="Gene3D" id="3.40.50.360">
    <property type="match status" value="1"/>
</dbReference>
<keyword evidence="2" id="KW-0560">Oxidoreductase</keyword>
<feature type="non-terminal residue" evidence="2">
    <location>
        <position position="57"/>
    </location>
</feature>
<dbReference type="PROSITE" id="PS50902">
    <property type="entry name" value="FLAVODOXIN_LIKE"/>
    <property type="match status" value="1"/>
</dbReference>
<dbReference type="EC" id="1.14.13.39" evidence="2"/>
<name>K1VCA6_9ZZZZ</name>
<dbReference type="Pfam" id="PF00258">
    <property type="entry name" value="Flavodoxin_1"/>
    <property type="match status" value="1"/>
</dbReference>
<dbReference type="PROSITE" id="PS00201">
    <property type="entry name" value="FLAVODOXIN"/>
    <property type="match status" value="1"/>
</dbReference>
<gene>
    <name evidence="2" type="ORF">LEA_00111</name>
</gene>
<feature type="domain" description="Flavodoxin-like" evidence="1">
    <location>
        <begin position="4"/>
        <end position="57"/>
    </location>
</feature>
<evidence type="ECO:0000259" key="1">
    <source>
        <dbReference type="PROSITE" id="PS50902"/>
    </source>
</evidence>
<protein>
    <submittedName>
        <fullName evidence="2">Flavodoxin</fullName>
        <ecNumber evidence="2">1.14.13.39</ecNumber>
    </submittedName>
</protein>
<dbReference type="InterPro" id="IPR008254">
    <property type="entry name" value="Flavodoxin/NO_synth"/>
</dbReference>
<dbReference type="EMBL" id="AJWY01000081">
    <property type="protein sequence ID" value="EKC81661.1"/>
    <property type="molecule type" value="Genomic_DNA"/>
</dbReference>
<dbReference type="InterPro" id="IPR001226">
    <property type="entry name" value="Flavodoxin_CS"/>
</dbReference>
<comment type="caution">
    <text evidence="2">The sequence shown here is derived from an EMBL/GenBank/DDBJ whole genome shotgun (WGS) entry which is preliminary data.</text>
</comment>
<reference evidence="2" key="1">
    <citation type="journal article" date="2013" name="Environ. Microbiol.">
        <title>Microbiota from the distal guts of lean and obese adolescents exhibit partial functional redundancy besides clear differences in community structure.</title>
        <authorList>
            <person name="Ferrer M."/>
            <person name="Ruiz A."/>
            <person name="Lanza F."/>
            <person name="Haange S.B."/>
            <person name="Oberbach A."/>
            <person name="Till H."/>
            <person name="Bargiela R."/>
            <person name="Campoy C."/>
            <person name="Segura M.T."/>
            <person name="Richter M."/>
            <person name="von Bergen M."/>
            <person name="Seifert J."/>
            <person name="Suarez A."/>
        </authorList>
    </citation>
    <scope>NUCLEOTIDE SEQUENCE</scope>
</reference>
<dbReference type="GO" id="GO:0009055">
    <property type="term" value="F:electron transfer activity"/>
    <property type="evidence" value="ECO:0007669"/>
    <property type="project" value="InterPro"/>
</dbReference>